<dbReference type="PANTHER" id="PTHR43317:SF1">
    <property type="entry name" value="THERMOSPERMINE SYNTHASE ACAULIS5"/>
    <property type="match status" value="1"/>
</dbReference>
<dbReference type="RefSeq" id="WP_235055503.1">
    <property type="nucleotide sequence ID" value="NZ_JAKFHA010000018.1"/>
</dbReference>
<sequence>MESLPGAVSAGPPAASAEPVPVSREVDLGRAALLPDIDRPRAWLLTLDGSPQSYVDLDDPGYVEFEYARRLAHVLDLAAAPGAPLDVVHLGGGALTLPRYVAATRPGSRQHVVELDGALVAFVLEHLPLPADGAVGIEVEVADARAALAARPDASADAVVADVFGGSLIPAHLTALPFLAEAARVLRPGGVYAANLADGGGLAFLRGQVATAQAVFGHVALVAEPDHLDGERFGNAVLVAGREALPLDGLAARAAADDYPADVLAGPELAAFAAGHAVVTDATSTGSPAPPRGAFGVG</sequence>
<evidence type="ECO:0000313" key="4">
    <source>
        <dbReference type="Proteomes" id="UP001165378"/>
    </source>
</evidence>
<comment type="caution">
    <text evidence="3">The sequence shown here is derived from an EMBL/GenBank/DDBJ whole genome shotgun (WGS) entry which is preliminary data.</text>
</comment>
<accession>A0AA41U6C3</accession>
<dbReference type="Proteomes" id="UP001165378">
    <property type="component" value="Unassembled WGS sequence"/>
</dbReference>
<keyword evidence="4" id="KW-1185">Reference proteome</keyword>
<keyword evidence="1" id="KW-0620">Polyamine biosynthesis</keyword>
<evidence type="ECO:0000256" key="1">
    <source>
        <dbReference type="ARBA" id="ARBA00023115"/>
    </source>
</evidence>
<protein>
    <submittedName>
        <fullName evidence="3">Fused MFS/spermidine synthase</fullName>
    </submittedName>
</protein>
<dbReference type="SUPFAM" id="SSF53335">
    <property type="entry name" value="S-adenosyl-L-methionine-dependent methyltransferases"/>
    <property type="match status" value="1"/>
</dbReference>
<feature type="region of interest" description="Disordered" evidence="2">
    <location>
        <begin position="1"/>
        <end position="21"/>
    </location>
</feature>
<dbReference type="NCBIfam" id="NF037959">
    <property type="entry name" value="MFS_SpdSyn"/>
    <property type="match status" value="1"/>
</dbReference>
<dbReference type="AlphaFoldDB" id="A0AA41U6C3"/>
<dbReference type="PANTHER" id="PTHR43317">
    <property type="entry name" value="THERMOSPERMINE SYNTHASE ACAULIS5"/>
    <property type="match status" value="1"/>
</dbReference>
<evidence type="ECO:0000313" key="3">
    <source>
        <dbReference type="EMBL" id="MCF2530849.1"/>
    </source>
</evidence>
<proteinExistence type="predicted"/>
<evidence type="ECO:0000256" key="2">
    <source>
        <dbReference type="SAM" id="MobiDB-lite"/>
    </source>
</evidence>
<reference evidence="3" key="1">
    <citation type="submission" date="2022-01" db="EMBL/GenBank/DDBJ databases">
        <title>Genome-Based Taxonomic Classification of the Phylum Actinobacteria.</title>
        <authorList>
            <person name="Gao Y."/>
        </authorList>
    </citation>
    <scope>NUCLEOTIDE SEQUENCE</scope>
    <source>
        <strain evidence="3">KLBMP 8922</strain>
    </source>
</reference>
<name>A0AA41U6C3_9ACTN</name>
<organism evidence="3 4">
    <name type="scientific">Yinghuangia soli</name>
    <dbReference type="NCBI Taxonomy" id="2908204"/>
    <lineage>
        <taxon>Bacteria</taxon>
        <taxon>Bacillati</taxon>
        <taxon>Actinomycetota</taxon>
        <taxon>Actinomycetes</taxon>
        <taxon>Kitasatosporales</taxon>
        <taxon>Streptomycetaceae</taxon>
        <taxon>Yinghuangia</taxon>
    </lineage>
</organism>
<dbReference type="Gene3D" id="3.40.50.150">
    <property type="entry name" value="Vaccinia Virus protein VP39"/>
    <property type="match status" value="1"/>
</dbReference>
<dbReference type="GO" id="GO:0006596">
    <property type="term" value="P:polyamine biosynthetic process"/>
    <property type="evidence" value="ECO:0007669"/>
    <property type="project" value="UniProtKB-KW"/>
</dbReference>
<dbReference type="EMBL" id="JAKFHA010000018">
    <property type="protein sequence ID" value="MCF2530849.1"/>
    <property type="molecule type" value="Genomic_DNA"/>
</dbReference>
<gene>
    <name evidence="3" type="ORF">LZ495_27040</name>
</gene>
<dbReference type="InterPro" id="IPR029063">
    <property type="entry name" value="SAM-dependent_MTases_sf"/>
</dbReference>